<dbReference type="Gene3D" id="2.40.50.140">
    <property type="entry name" value="Nucleic acid-binding proteins"/>
    <property type="match status" value="1"/>
</dbReference>
<keyword evidence="6" id="KW-0687">Ribonucleoprotein</keyword>
<evidence type="ECO:0000256" key="5">
    <source>
        <dbReference type="ARBA" id="ARBA00022980"/>
    </source>
</evidence>
<keyword evidence="4" id="KW-0694">RNA-binding</keyword>
<comment type="subunit">
    <text evidence="2">Part of the 30S ribosomal subunit.</text>
</comment>
<evidence type="ECO:0000256" key="3">
    <source>
        <dbReference type="ARBA" id="ARBA00022730"/>
    </source>
</evidence>
<sequence length="146" mass="16260">MARKSPNGEFAARKLQRKRQHFRWKNSYYKRRTLGLDRKADPLEGAPSASAIVLDKYGVGAKQPNSALRKCVRVQLRKNGKQIGAFVPHDGGMLYIDVHDEVTVEKIGGPKGGAKGDIPGIKWRVTKVNGASLQQMVIGRKEKPQR</sequence>
<dbReference type="InterPro" id="IPR005680">
    <property type="entry name" value="Ribosomal_uS12_euk/arc"/>
</dbReference>
<dbReference type="GO" id="GO:0019843">
    <property type="term" value="F:rRNA binding"/>
    <property type="evidence" value="ECO:0007669"/>
    <property type="project" value="UniProtKB-KW"/>
</dbReference>
<dbReference type="GO" id="GO:0003735">
    <property type="term" value="F:structural constituent of ribosome"/>
    <property type="evidence" value="ECO:0007669"/>
    <property type="project" value="InterPro"/>
</dbReference>
<dbReference type="FunFam" id="2.40.50.140:FF:000007">
    <property type="entry name" value="40S ribosomal protein S23"/>
    <property type="match status" value="1"/>
</dbReference>
<keyword evidence="3" id="KW-0699">rRNA-binding</keyword>
<dbReference type="AlphaFoldDB" id="A0A0F6PXG0"/>
<evidence type="ECO:0000256" key="6">
    <source>
        <dbReference type="ARBA" id="ARBA00023274"/>
    </source>
</evidence>
<evidence type="ECO:0000313" key="8">
    <source>
        <dbReference type="EMBL" id="AKC94898.1"/>
    </source>
</evidence>
<dbReference type="PROSITE" id="PS00055">
    <property type="entry name" value="RIBOSOMAL_S12"/>
    <property type="match status" value="1"/>
</dbReference>
<proteinExistence type="inferred from homology"/>
<dbReference type="InterPro" id="IPR012340">
    <property type="entry name" value="NA-bd_OB-fold"/>
</dbReference>
<dbReference type="GO" id="GO:1990904">
    <property type="term" value="C:ribonucleoprotein complex"/>
    <property type="evidence" value="ECO:0007669"/>
    <property type="project" value="UniProtKB-KW"/>
</dbReference>
<organism evidence="8">
    <name type="scientific">uncultured organism</name>
    <dbReference type="NCBI Taxonomy" id="155900"/>
    <lineage>
        <taxon>unclassified sequences</taxon>
        <taxon>environmental samples</taxon>
    </lineage>
</organism>
<dbReference type="HAMAP" id="MF_00403_A">
    <property type="entry name" value="Ribosomal_uS12_A"/>
    <property type="match status" value="1"/>
</dbReference>
<dbReference type="Pfam" id="PF00164">
    <property type="entry name" value="Ribosom_S12_S23"/>
    <property type="match status" value="1"/>
</dbReference>
<evidence type="ECO:0000256" key="2">
    <source>
        <dbReference type="ARBA" id="ARBA00011458"/>
    </source>
</evidence>
<protein>
    <recommendedName>
        <fullName evidence="7">30S ribosomal protein S12</fullName>
    </recommendedName>
</protein>
<evidence type="ECO:0000256" key="7">
    <source>
        <dbReference type="ARBA" id="ARBA00035314"/>
    </source>
</evidence>
<dbReference type="NCBIfam" id="TIGR00982">
    <property type="entry name" value="uS12_E_A"/>
    <property type="match status" value="1"/>
</dbReference>
<reference evidence="8" key="1">
    <citation type="journal article" date="2015" name="Nature">
        <title>Complex archaea that bridge the gap between prokaryotes and eukaryotes.</title>
        <authorList>
            <person name="Spang A."/>
            <person name="Saw J.H."/>
            <person name="Jorgensen S.L."/>
            <person name="Zaremba-Niedzwiedzka K."/>
            <person name="Martijn J."/>
            <person name="Lind A.E."/>
            <person name="van Eijk R."/>
            <person name="Schleper C."/>
            <person name="Guy L."/>
            <person name="Ettema T.J."/>
        </authorList>
    </citation>
    <scope>NUCLEOTIDE SEQUENCE</scope>
</reference>
<dbReference type="EMBL" id="KP869626">
    <property type="protein sequence ID" value="AKC94898.1"/>
    <property type="molecule type" value="Genomic_DNA"/>
</dbReference>
<evidence type="ECO:0000256" key="1">
    <source>
        <dbReference type="ARBA" id="ARBA00005657"/>
    </source>
</evidence>
<accession>A0A0F6PXG0</accession>
<dbReference type="InterPro" id="IPR006032">
    <property type="entry name" value="Ribosomal_uS12"/>
</dbReference>
<evidence type="ECO:0000256" key="4">
    <source>
        <dbReference type="ARBA" id="ARBA00022884"/>
    </source>
</evidence>
<dbReference type="InterPro" id="IPR022863">
    <property type="entry name" value="Ribosomal_uS12_arc"/>
</dbReference>
<dbReference type="PIRSF" id="PIRSF002133">
    <property type="entry name" value="Ribosomal_S12/S23"/>
    <property type="match status" value="1"/>
</dbReference>
<dbReference type="PANTHER" id="PTHR11652">
    <property type="entry name" value="30S RIBOSOMAL PROTEIN S12 FAMILY MEMBER"/>
    <property type="match status" value="1"/>
</dbReference>
<dbReference type="SUPFAM" id="SSF50249">
    <property type="entry name" value="Nucleic acid-binding proteins"/>
    <property type="match status" value="1"/>
</dbReference>
<comment type="similarity">
    <text evidence="1">Belongs to the universal ribosomal protein uS12 family.</text>
</comment>
<name>A0A0F6PXG0_9ZZZZ</name>
<dbReference type="NCBIfam" id="NF003254">
    <property type="entry name" value="PRK04211.1"/>
    <property type="match status" value="1"/>
</dbReference>
<keyword evidence="5 8" id="KW-0689">Ribosomal protein</keyword>